<sequence length="38" mass="4348">MIDDEDVDNGNSDNYSNNDEILYSIISRDEDTYESDGD</sequence>
<protein>
    <submittedName>
        <fullName evidence="2">Uncharacterized protein</fullName>
    </submittedName>
</protein>
<dbReference type="EMBL" id="CAJOBE010012411">
    <property type="protein sequence ID" value="CAF4148828.1"/>
    <property type="molecule type" value="Genomic_DNA"/>
</dbReference>
<dbReference type="AlphaFoldDB" id="A0A819XX85"/>
<comment type="caution">
    <text evidence="2">The sequence shown here is derived from an EMBL/GenBank/DDBJ whole genome shotgun (WGS) entry which is preliminary data.</text>
</comment>
<feature type="non-terminal residue" evidence="2">
    <location>
        <position position="38"/>
    </location>
</feature>
<evidence type="ECO:0000313" key="2">
    <source>
        <dbReference type="EMBL" id="CAF4148828.1"/>
    </source>
</evidence>
<organism evidence="2 3">
    <name type="scientific">Rotaria sordida</name>
    <dbReference type="NCBI Taxonomy" id="392033"/>
    <lineage>
        <taxon>Eukaryota</taxon>
        <taxon>Metazoa</taxon>
        <taxon>Spiralia</taxon>
        <taxon>Gnathifera</taxon>
        <taxon>Rotifera</taxon>
        <taxon>Eurotatoria</taxon>
        <taxon>Bdelloidea</taxon>
        <taxon>Philodinida</taxon>
        <taxon>Philodinidae</taxon>
        <taxon>Rotaria</taxon>
    </lineage>
</organism>
<feature type="compositionally biased region" description="Low complexity" evidence="1">
    <location>
        <begin position="9"/>
        <end position="19"/>
    </location>
</feature>
<accession>A0A819XX85</accession>
<evidence type="ECO:0000313" key="3">
    <source>
        <dbReference type="Proteomes" id="UP000663874"/>
    </source>
</evidence>
<reference evidence="2" key="1">
    <citation type="submission" date="2021-02" db="EMBL/GenBank/DDBJ databases">
        <authorList>
            <person name="Nowell W R."/>
        </authorList>
    </citation>
    <scope>NUCLEOTIDE SEQUENCE</scope>
</reference>
<proteinExistence type="predicted"/>
<evidence type="ECO:0000256" key="1">
    <source>
        <dbReference type="SAM" id="MobiDB-lite"/>
    </source>
</evidence>
<dbReference type="Proteomes" id="UP000663874">
    <property type="component" value="Unassembled WGS sequence"/>
</dbReference>
<feature type="region of interest" description="Disordered" evidence="1">
    <location>
        <begin position="1"/>
        <end position="38"/>
    </location>
</feature>
<gene>
    <name evidence="2" type="ORF">FNK824_LOCUS33576</name>
</gene>
<name>A0A819XX85_9BILA</name>